<feature type="compositionally biased region" description="Basic residues" evidence="9">
    <location>
        <begin position="200"/>
        <end position="214"/>
    </location>
</feature>
<keyword evidence="6" id="KW-0472">Membrane</keyword>
<dbReference type="GO" id="GO:0098552">
    <property type="term" value="C:side of membrane"/>
    <property type="evidence" value="ECO:0007669"/>
    <property type="project" value="UniProtKB-KW"/>
</dbReference>
<name>A0A1J0R8Q6_9TRYP</name>
<keyword evidence="3" id="KW-1003">Cell membrane</keyword>
<proteinExistence type="predicted"/>
<comment type="subcellular location">
    <subcellularLocation>
        <location evidence="2">Cell membrane</location>
        <topology evidence="2">Lipid-anchor</topology>
        <topology evidence="2">GPI-anchor</topology>
    </subcellularLocation>
</comment>
<dbReference type="GO" id="GO:0005886">
    <property type="term" value="C:plasma membrane"/>
    <property type="evidence" value="ECO:0007669"/>
    <property type="project" value="UniProtKB-SubCell"/>
</dbReference>
<evidence type="ECO:0000256" key="2">
    <source>
        <dbReference type="ARBA" id="ARBA00004609"/>
    </source>
</evidence>
<evidence type="ECO:0000256" key="7">
    <source>
        <dbReference type="ARBA" id="ARBA00023180"/>
    </source>
</evidence>
<dbReference type="VEuPathDB" id="TriTrypDB:Tb927.11.17760"/>
<evidence type="ECO:0000256" key="6">
    <source>
        <dbReference type="ARBA" id="ARBA00023136"/>
    </source>
</evidence>
<accession>A0A1J0R8Q6</accession>
<sequence>MQATMSAVAPGVILAIAALKQARGVTDGDNAAIFKPLCAALQLADVKPTFEPPIQPKMPEALDMYRLNMSIAPKDWRANFLNQGNKAASTPAEVPTDEKDEELKARWKTWADTAVFLATEDNEKELKANYGLTTTTDAQVEAIRPTIHDIVEAAHDIYTQTQNTGQNTPADDNLLQKEIAEAVYGEQAWAATTLTAQSFKRPRHRLHSSLRRKRNTETSKHSSRYNNLRLRMRQHTNPQTVPQKTDGGNGMAREQYTGQKQLGQPTHHLPEGNQNKDNSTWIKGTRRRSKNNSEHTRQRCFRRLRGRKHLRRKCKRSLRQNHRRRSIRKPKRRRHTMYKQARSRRRQTRRTRQLQQRTPTQSSSN</sequence>
<protein>
    <submittedName>
        <fullName evidence="11">Variant surface glycoprotein 1125.2718</fullName>
    </submittedName>
</protein>
<feature type="compositionally biased region" description="Polar residues" evidence="9">
    <location>
        <begin position="272"/>
        <end position="282"/>
    </location>
</feature>
<evidence type="ECO:0000259" key="10">
    <source>
        <dbReference type="Pfam" id="PF13206"/>
    </source>
</evidence>
<evidence type="ECO:0000256" key="5">
    <source>
        <dbReference type="ARBA" id="ARBA00022729"/>
    </source>
</evidence>
<dbReference type="VEuPathDB" id="TriTrypDB:Tb427_000076700"/>
<feature type="compositionally biased region" description="Basic residues" evidence="9">
    <location>
        <begin position="298"/>
        <end position="352"/>
    </location>
</feature>
<dbReference type="AlphaFoldDB" id="A0A1J0R8Q6"/>
<dbReference type="EMBL" id="KX700208">
    <property type="protein sequence ID" value="APD74164.1"/>
    <property type="molecule type" value="Genomic_DNA"/>
</dbReference>
<evidence type="ECO:0000256" key="3">
    <source>
        <dbReference type="ARBA" id="ARBA00022475"/>
    </source>
</evidence>
<evidence type="ECO:0000256" key="9">
    <source>
        <dbReference type="SAM" id="MobiDB-lite"/>
    </source>
</evidence>
<evidence type="ECO:0000256" key="8">
    <source>
        <dbReference type="ARBA" id="ARBA00023288"/>
    </source>
</evidence>
<keyword evidence="4" id="KW-0336">GPI-anchor</keyword>
<keyword evidence="7" id="KW-0325">Glycoprotein</keyword>
<evidence type="ECO:0000256" key="4">
    <source>
        <dbReference type="ARBA" id="ARBA00022622"/>
    </source>
</evidence>
<reference evidence="11" key="1">
    <citation type="submission" date="2016-08" db="EMBL/GenBank/DDBJ databases">
        <title>VSG repertoire of Trypanosoma brucei EATRO 1125.</title>
        <authorList>
            <person name="Cross G.A."/>
        </authorList>
    </citation>
    <scope>NUCLEOTIDE SEQUENCE</scope>
    <source>
        <strain evidence="11">EATRO 1125</strain>
    </source>
</reference>
<keyword evidence="5" id="KW-0732">Signal</keyword>
<evidence type="ECO:0000313" key="11">
    <source>
        <dbReference type="EMBL" id="APD74164.1"/>
    </source>
</evidence>
<comment type="function">
    <text evidence="1">VSG forms a coat on the surface of the parasite. The trypanosome evades the immune response of the host by expressing a series of antigenically distinct VSGs from an estimated 1000 VSG genes.</text>
</comment>
<evidence type="ECO:0000256" key="1">
    <source>
        <dbReference type="ARBA" id="ARBA00002523"/>
    </source>
</evidence>
<dbReference type="Pfam" id="PF13206">
    <property type="entry name" value="VSG_B"/>
    <property type="match status" value="1"/>
</dbReference>
<feature type="domain" description="Trypanosome variant surface glycoprotein B-type N-terminal" evidence="10">
    <location>
        <begin position="12"/>
        <end position="195"/>
    </location>
</feature>
<feature type="region of interest" description="Disordered" evidence="9">
    <location>
        <begin position="200"/>
        <end position="365"/>
    </location>
</feature>
<feature type="compositionally biased region" description="Low complexity" evidence="9">
    <location>
        <begin position="353"/>
        <end position="365"/>
    </location>
</feature>
<keyword evidence="8" id="KW-0449">Lipoprotein</keyword>
<dbReference type="InterPro" id="IPR025932">
    <property type="entry name" value="Trypano_VSG_B_N_dom"/>
</dbReference>
<organism evidence="11">
    <name type="scientific">Trypanosoma brucei</name>
    <dbReference type="NCBI Taxonomy" id="5691"/>
    <lineage>
        <taxon>Eukaryota</taxon>
        <taxon>Discoba</taxon>
        <taxon>Euglenozoa</taxon>
        <taxon>Kinetoplastea</taxon>
        <taxon>Metakinetoplastina</taxon>
        <taxon>Trypanosomatida</taxon>
        <taxon>Trypanosomatidae</taxon>
        <taxon>Trypanosoma</taxon>
    </lineage>
</organism>